<feature type="region of interest" description="Disordered" evidence="1">
    <location>
        <begin position="98"/>
        <end position="133"/>
    </location>
</feature>
<gene>
    <name evidence="3" type="ORF">PIIN_09703</name>
</gene>
<dbReference type="OrthoDB" id="3206735at2759"/>
<dbReference type="HOGENOM" id="CLU_1541048_0_0_1"/>
<keyword evidence="4" id="KW-1185">Reference proteome</keyword>
<proteinExistence type="predicted"/>
<dbReference type="EMBL" id="CAFZ01000504">
    <property type="protein sequence ID" value="CCA75713.1"/>
    <property type="molecule type" value="Genomic_DNA"/>
</dbReference>
<sequence length="177" mass="19727">MSFLFTPSDYTRQAHVKHSPSLTLERGETRLRPSRIGNQNERTSFYLNTDTGIDLDGELKSGYVSGDLRSITPSPDSASTSFEPMLRAASLDPRSSVHRRSSSSLVPPFDGQPHFRPISRSSSAAGLIQRQREEREIVRRQTMRRAGGNVYCGTIGALLSLMTVCLTVIILIYLKLR</sequence>
<evidence type="ECO:0000313" key="3">
    <source>
        <dbReference type="EMBL" id="CCA75713.1"/>
    </source>
</evidence>
<protein>
    <submittedName>
        <fullName evidence="3">Uncharacterized protein</fullName>
    </submittedName>
</protein>
<keyword evidence="2" id="KW-0472">Membrane</keyword>
<organism evidence="3 4">
    <name type="scientific">Serendipita indica (strain DSM 11827)</name>
    <name type="common">Root endophyte fungus</name>
    <name type="synonym">Piriformospora indica</name>
    <dbReference type="NCBI Taxonomy" id="1109443"/>
    <lineage>
        <taxon>Eukaryota</taxon>
        <taxon>Fungi</taxon>
        <taxon>Dikarya</taxon>
        <taxon>Basidiomycota</taxon>
        <taxon>Agaricomycotina</taxon>
        <taxon>Agaricomycetes</taxon>
        <taxon>Sebacinales</taxon>
        <taxon>Serendipitaceae</taxon>
        <taxon>Serendipita</taxon>
    </lineage>
</organism>
<evidence type="ECO:0000256" key="1">
    <source>
        <dbReference type="SAM" id="MobiDB-lite"/>
    </source>
</evidence>
<comment type="caution">
    <text evidence="3">The sequence shown here is derived from an EMBL/GenBank/DDBJ whole genome shotgun (WGS) entry which is preliminary data.</text>
</comment>
<keyword evidence="2" id="KW-0812">Transmembrane</keyword>
<reference evidence="3 4" key="1">
    <citation type="journal article" date="2011" name="PLoS Pathog.">
        <title>Endophytic Life Strategies Decoded by Genome and Transcriptome Analyses of the Mutualistic Root Symbiont Piriformospora indica.</title>
        <authorList>
            <person name="Zuccaro A."/>
            <person name="Lahrmann U."/>
            <person name="Guldener U."/>
            <person name="Langen G."/>
            <person name="Pfiffi S."/>
            <person name="Biedenkopf D."/>
            <person name="Wong P."/>
            <person name="Samans B."/>
            <person name="Grimm C."/>
            <person name="Basiewicz M."/>
            <person name="Murat C."/>
            <person name="Martin F."/>
            <person name="Kogel K.H."/>
        </authorList>
    </citation>
    <scope>NUCLEOTIDE SEQUENCE [LARGE SCALE GENOMIC DNA]</scope>
    <source>
        <strain evidence="3 4">DSM 11827</strain>
    </source>
</reference>
<dbReference type="InParanoid" id="G4TWM0"/>
<keyword evidence="2" id="KW-1133">Transmembrane helix</keyword>
<feature type="transmembrane region" description="Helical" evidence="2">
    <location>
        <begin position="150"/>
        <end position="174"/>
    </location>
</feature>
<evidence type="ECO:0000313" key="4">
    <source>
        <dbReference type="Proteomes" id="UP000007148"/>
    </source>
</evidence>
<accession>G4TWM0</accession>
<evidence type="ECO:0000256" key="2">
    <source>
        <dbReference type="SAM" id="Phobius"/>
    </source>
</evidence>
<name>G4TWM0_SERID</name>
<dbReference type="Proteomes" id="UP000007148">
    <property type="component" value="Unassembled WGS sequence"/>
</dbReference>
<dbReference type="AlphaFoldDB" id="G4TWM0"/>